<comment type="caution">
    <text evidence="7">The sequence shown here is derived from an EMBL/GenBank/DDBJ whole genome shotgun (WGS) entry which is preliminary data.</text>
</comment>
<gene>
    <name evidence="7" type="ORF">D3875_11495</name>
</gene>
<dbReference type="Proteomes" id="UP000286287">
    <property type="component" value="Unassembled WGS sequence"/>
</dbReference>
<feature type="transmembrane region" description="Helical" evidence="5">
    <location>
        <begin position="137"/>
        <end position="155"/>
    </location>
</feature>
<accession>A0A418V7N2</accession>
<evidence type="ECO:0000259" key="6">
    <source>
        <dbReference type="Pfam" id="PF04893"/>
    </source>
</evidence>
<feature type="transmembrane region" description="Helical" evidence="5">
    <location>
        <begin position="167"/>
        <end position="185"/>
    </location>
</feature>
<evidence type="ECO:0000256" key="4">
    <source>
        <dbReference type="ARBA" id="ARBA00023136"/>
    </source>
</evidence>
<feature type="transmembrane region" description="Helical" evidence="5">
    <location>
        <begin position="110"/>
        <end position="131"/>
    </location>
</feature>
<keyword evidence="4 5" id="KW-0472">Membrane</keyword>
<evidence type="ECO:0000256" key="3">
    <source>
        <dbReference type="ARBA" id="ARBA00022989"/>
    </source>
</evidence>
<evidence type="ECO:0000256" key="1">
    <source>
        <dbReference type="ARBA" id="ARBA00004141"/>
    </source>
</evidence>
<sequence>MSKPNPTVQATQAQITDMFAQSTTVLAQPNPNTFERFERRGGLTQALVFVMVAAVVSALIGAFFAPMHDTSFFGTLFSRLIGIPAQFLIFTGAVYLIGRNLFKGTGTFNEVTYSFALFYVPLSIIGSVLGIFGILSWPVHLLVFLAMVYYGYLAVQSSLNLRDTTSSVTTLILSGLASMWIGLLFL</sequence>
<evidence type="ECO:0000313" key="8">
    <source>
        <dbReference type="Proteomes" id="UP000286287"/>
    </source>
</evidence>
<feature type="transmembrane region" description="Helical" evidence="5">
    <location>
        <begin position="46"/>
        <end position="65"/>
    </location>
</feature>
<dbReference type="RefSeq" id="WP_119763871.1">
    <property type="nucleotide sequence ID" value="NZ_QYUJ01000014.1"/>
</dbReference>
<dbReference type="OrthoDB" id="67057at2"/>
<keyword evidence="3 5" id="KW-1133">Transmembrane helix</keyword>
<dbReference type="Pfam" id="PF04893">
    <property type="entry name" value="Yip1"/>
    <property type="match status" value="1"/>
</dbReference>
<evidence type="ECO:0000313" key="7">
    <source>
        <dbReference type="EMBL" id="RJF72086.1"/>
    </source>
</evidence>
<proteinExistence type="predicted"/>
<dbReference type="GO" id="GO:0016020">
    <property type="term" value="C:membrane"/>
    <property type="evidence" value="ECO:0007669"/>
    <property type="project" value="UniProtKB-SubCell"/>
</dbReference>
<dbReference type="AlphaFoldDB" id="A0A418V7N2"/>
<keyword evidence="8" id="KW-1185">Reference proteome</keyword>
<evidence type="ECO:0000256" key="2">
    <source>
        <dbReference type="ARBA" id="ARBA00022692"/>
    </source>
</evidence>
<dbReference type="EMBL" id="QYUJ01000014">
    <property type="protein sequence ID" value="RJF72086.1"/>
    <property type="molecule type" value="Genomic_DNA"/>
</dbReference>
<reference evidence="7 8" key="1">
    <citation type="submission" date="2018-09" db="EMBL/GenBank/DDBJ databases">
        <authorList>
            <person name="Zhu H."/>
        </authorList>
    </citation>
    <scope>NUCLEOTIDE SEQUENCE [LARGE SCALE GENOMIC DNA]</scope>
    <source>
        <strain evidence="7 8">K2S05-167</strain>
    </source>
</reference>
<protein>
    <submittedName>
        <fullName evidence="7">DUF1282 domain-containing protein</fullName>
    </submittedName>
</protein>
<feature type="transmembrane region" description="Helical" evidence="5">
    <location>
        <begin position="77"/>
        <end position="98"/>
    </location>
</feature>
<evidence type="ECO:0000256" key="5">
    <source>
        <dbReference type="SAM" id="Phobius"/>
    </source>
</evidence>
<keyword evidence="2 5" id="KW-0812">Transmembrane</keyword>
<feature type="domain" description="Yip1" evidence="6">
    <location>
        <begin position="26"/>
        <end position="176"/>
    </location>
</feature>
<name>A0A418V7N2_9DEIO</name>
<dbReference type="InterPro" id="IPR006977">
    <property type="entry name" value="Yip1_dom"/>
</dbReference>
<comment type="subcellular location">
    <subcellularLocation>
        <location evidence="1">Membrane</location>
        <topology evidence="1">Multi-pass membrane protein</topology>
    </subcellularLocation>
</comment>
<organism evidence="7 8">
    <name type="scientific">Deinococcus cavernae</name>
    <dbReference type="NCBI Taxonomy" id="2320857"/>
    <lineage>
        <taxon>Bacteria</taxon>
        <taxon>Thermotogati</taxon>
        <taxon>Deinococcota</taxon>
        <taxon>Deinococci</taxon>
        <taxon>Deinococcales</taxon>
        <taxon>Deinococcaceae</taxon>
        <taxon>Deinococcus</taxon>
    </lineage>
</organism>